<evidence type="ECO:0000259" key="4">
    <source>
        <dbReference type="Pfam" id="PF00884"/>
    </source>
</evidence>
<reference evidence="5 6" key="1">
    <citation type="submission" date="2018-05" db="EMBL/GenBank/DDBJ databases">
        <title>Lujinxingia marina gen. nov. sp. nov., a new facultative anaerobic member of the class Deltaproteobacteria, and proposal of Lujinxingaceae fam. nov.</title>
        <authorList>
            <person name="Li C.-M."/>
        </authorList>
    </citation>
    <scope>NUCLEOTIDE SEQUENCE [LARGE SCALE GENOMIC DNA]</scope>
    <source>
        <strain evidence="5 6">B210</strain>
    </source>
</reference>
<gene>
    <name evidence="5" type="ORF">DL240_06400</name>
</gene>
<dbReference type="GO" id="GO:0004065">
    <property type="term" value="F:arylsulfatase activity"/>
    <property type="evidence" value="ECO:0007669"/>
    <property type="project" value="TreeGrafter"/>
</dbReference>
<dbReference type="CDD" id="cd16148">
    <property type="entry name" value="sulfatase_like"/>
    <property type="match status" value="1"/>
</dbReference>
<sequence length="839" mass="93227">MTRGQGYAGPRAPFEKERIMISTTWPHRLSLAALLLAAGTTVACSSRSPEQVSAHQQELKRVADPTLEPQSGVPEIDPPLPNLDAPHYTAFDLLQNRPLAHRVTRDGQERAYWIDARELDFMRYVHGNHGREWIVGADVEGGRVSGTRGRKASIWLPAPGGEIEELALRVFNPARGHNELQVALNGHALETVALEEGWQTVRLSLQGAPVRADNALVLTFSNMGRIDGQLSGGGLAWARFGAALPQEVATPSLEDEGAGSGGSDASAEQAVGEGTAAAPGGEAAPTPGEAGLENTPLAELAPHQHNLGQGEVRLAAGEGLSWLVWAHQDAHLQLDLRAEPGCGPQVRLEVEEGQGKVRAALEDGRALVPERGAEQSTSWKLPVDDDQIARLEIIADDACQAPLTLKGARLVRPGELPAMPEAIEPPRYVVFWVIDTLRADFLPIHFDTDVQAPNLKRLADEGVSFELAYVQGTESRASHASLFSGLYPNRHGVAGRGKVRDNVRVIQQFFKDANYRTAMYSSNGYASHLLNLRRGWDFYQNNIHEQTGLDGMFMARQGLGWAENNLENPFFLYLGTIDPHVTYRRHQEYIGLYDTEPYNGRFQRYISGEDLGLVKGKRLPVSERDKQRIINLYKNEITYNDNAFGHLRAELERMGIWDETLVVVTSDHGEEFWEHGSVGHGHNVHQEMVHVPLIFHYSKLPQERVVKSGADVVDVLPTVTALLGLAHPEEKQGMNLLPVMYGQHGGYPNPAVATQYQLHYGMQVAHWKIYLRAGQFKLFDRREDVRELNDVSADHPLASRWLQDSVAWFRAHRERWDKEHWGTSTNVSPEFWEQVSQVD</sequence>
<proteinExistence type="inferred from homology"/>
<keyword evidence="6" id="KW-1185">Reference proteome</keyword>
<evidence type="ECO:0000313" key="5">
    <source>
        <dbReference type="EMBL" id="RAL23780.1"/>
    </source>
</evidence>
<dbReference type="PANTHER" id="PTHR42693">
    <property type="entry name" value="ARYLSULFATASE FAMILY MEMBER"/>
    <property type="match status" value="1"/>
</dbReference>
<comment type="similarity">
    <text evidence="1">Belongs to the sulfatase family.</text>
</comment>
<comment type="PTM">
    <text evidence="2">The conversion to 3-oxoalanine (also known as C-formylglycine, FGly), of a serine or cysteine residue in prokaryotes and of a cysteine residue in eukaryotes, is critical for catalytic activity.</text>
</comment>
<feature type="domain" description="Sulfatase N-terminal" evidence="4">
    <location>
        <begin position="428"/>
        <end position="724"/>
    </location>
</feature>
<evidence type="ECO:0000256" key="3">
    <source>
        <dbReference type="SAM" id="MobiDB-lite"/>
    </source>
</evidence>
<accession>A0A328C884</accession>
<dbReference type="EMBL" id="QHKO01000002">
    <property type="protein sequence ID" value="RAL23780.1"/>
    <property type="molecule type" value="Genomic_DNA"/>
</dbReference>
<evidence type="ECO:0000256" key="2">
    <source>
        <dbReference type="PIRSR" id="PIRSR600917-52"/>
    </source>
</evidence>
<name>A0A328C884_9DELT</name>
<dbReference type="Pfam" id="PF00884">
    <property type="entry name" value="Sulfatase"/>
    <property type="match status" value="1"/>
</dbReference>
<comment type="caution">
    <text evidence="5">The sequence shown here is derived from an EMBL/GenBank/DDBJ whole genome shotgun (WGS) entry which is preliminary data.</text>
</comment>
<dbReference type="Proteomes" id="UP000249169">
    <property type="component" value="Unassembled WGS sequence"/>
</dbReference>
<feature type="region of interest" description="Disordered" evidence="3">
    <location>
        <begin position="252"/>
        <end position="294"/>
    </location>
</feature>
<dbReference type="SUPFAM" id="SSF53649">
    <property type="entry name" value="Alkaline phosphatase-like"/>
    <property type="match status" value="1"/>
</dbReference>
<dbReference type="PANTHER" id="PTHR42693:SF33">
    <property type="entry name" value="ARYLSULFATASE"/>
    <property type="match status" value="1"/>
</dbReference>
<dbReference type="InterPro" id="IPR050738">
    <property type="entry name" value="Sulfatase"/>
</dbReference>
<dbReference type="InterPro" id="IPR017850">
    <property type="entry name" value="Alkaline_phosphatase_core_sf"/>
</dbReference>
<evidence type="ECO:0000313" key="6">
    <source>
        <dbReference type="Proteomes" id="UP000249169"/>
    </source>
</evidence>
<dbReference type="InterPro" id="IPR000917">
    <property type="entry name" value="Sulfatase_N"/>
</dbReference>
<protein>
    <recommendedName>
        <fullName evidence="4">Sulfatase N-terminal domain-containing protein</fullName>
    </recommendedName>
</protein>
<feature type="modified residue" description="3-oxoalanine (Ser)" evidence="2">
    <location>
        <position position="475"/>
    </location>
</feature>
<dbReference type="Gene3D" id="3.40.720.10">
    <property type="entry name" value="Alkaline Phosphatase, subunit A"/>
    <property type="match status" value="1"/>
</dbReference>
<dbReference type="AlphaFoldDB" id="A0A328C884"/>
<organism evidence="5 6">
    <name type="scientific">Lujinxingia litoralis</name>
    <dbReference type="NCBI Taxonomy" id="2211119"/>
    <lineage>
        <taxon>Bacteria</taxon>
        <taxon>Deltaproteobacteria</taxon>
        <taxon>Bradymonadales</taxon>
        <taxon>Lujinxingiaceae</taxon>
        <taxon>Lujinxingia</taxon>
    </lineage>
</organism>
<evidence type="ECO:0000256" key="1">
    <source>
        <dbReference type="ARBA" id="ARBA00008779"/>
    </source>
</evidence>
<feature type="compositionally biased region" description="Low complexity" evidence="3">
    <location>
        <begin position="263"/>
        <end position="291"/>
    </location>
</feature>